<evidence type="ECO:0008006" key="4">
    <source>
        <dbReference type="Google" id="ProtNLM"/>
    </source>
</evidence>
<proteinExistence type="predicted"/>
<name>A0A1G5I7X1_9BACL</name>
<dbReference type="AlphaFoldDB" id="A0A1G5I7X1"/>
<feature type="transmembrane region" description="Helical" evidence="1">
    <location>
        <begin position="112"/>
        <end position="138"/>
    </location>
</feature>
<sequence length="139" mass="14766">MNNYNSPNSDDYTLPPESAEINGIPLKHSGPGIASFVIGLVGFLGHLVTFVLMSLVLNNSIELLGSSISREELAIHPAFVLGSLAFLVCLVFNLIGLILGIIGLALQNRKKVFAVIGTILSGLLILFFTVLVLGGIYLT</sequence>
<dbReference type="RefSeq" id="WP_090920020.1">
    <property type="nucleotide sequence ID" value="NZ_FMVM01000008.1"/>
</dbReference>
<feature type="transmembrane region" description="Helical" evidence="1">
    <location>
        <begin position="33"/>
        <end position="57"/>
    </location>
</feature>
<reference evidence="3" key="1">
    <citation type="submission" date="2016-10" db="EMBL/GenBank/DDBJ databases">
        <authorList>
            <person name="Varghese N."/>
            <person name="Submissions S."/>
        </authorList>
    </citation>
    <scope>NUCLEOTIDE SEQUENCE [LARGE SCALE GENOMIC DNA]</scope>
    <source>
        <strain evidence="3">BL9</strain>
    </source>
</reference>
<evidence type="ECO:0000313" key="2">
    <source>
        <dbReference type="EMBL" id="SCY71699.1"/>
    </source>
</evidence>
<organism evidence="2 3">
    <name type="scientific">Paenibacillus polysaccharolyticus</name>
    <dbReference type="NCBI Taxonomy" id="582692"/>
    <lineage>
        <taxon>Bacteria</taxon>
        <taxon>Bacillati</taxon>
        <taxon>Bacillota</taxon>
        <taxon>Bacilli</taxon>
        <taxon>Bacillales</taxon>
        <taxon>Paenibacillaceae</taxon>
        <taxon>Paenibacillus</taxon>
    </lineage>
</organism>
<dbReference type="STRING" id="582692.SAMN05720606_10870"/>
<dbReference type="EMBL" id="FMVM01000008">
    <property type="protein sequence ID" value="SCY71699.1"/>
    <property type="molecule type" value="Genomic_DNA"/>
</dbReference>
<feature type="transmembrane region" description="Helical" evidence="1">
    <location>
        <begin position="78"/>
        <end position="106"/>
    </location>
</feature>
<dbReference type="Proteomes" id="UP000198538">
    <property type="component" value="Unassembled WGS sequence"/>
</dbReference>
<evidence type="ECO:0000313" key="3">
    <source>
        <dbReference type="Proteomes" id="UP000198538"/>
    </source>
</evidence>
<keyword evidence="1" id="KW-1133">Transmembrane helix</keyword>
<keyword evidence="1" id="KW-0812">Transmembrane</keyword>
<protein>
    <recommendedName>
        <fullName evidence="4">DUF4064 domain-containing protein</fullName>
    </recommendedName>
</protein>
<keyword evidence="1" id="KW-0472">Membrane</keyword>
<keyword evidence="3" id="KW-1185">Reference proteome</keyword>
<gene>
    <name evidence="2" type="ORF">SAMN05720606_10870</name>
</gene>
<evidence type="ECO:0000256" key="1">
    <source>
        <dbReference type="SAM" id="Phobius"/>
    </source>
</evidence>
<accession>A0A1G5I7X1</accession>